<dbReference type="Proteomes" id="UP000596827">
    <property type="component" value="Unassembled WGS sequence"/>
</dbReference>
<keyword evidence="1" id="KW-1133">Transmembrane helix</keyword>
<keyword evidence="1" id="KW-0812">Transmembrane</keyword>
<feature type="transmembrane region" description="Helical" evidence="1">
    <location>
        <begin position="189"/>
        <end position="213"/>
    </location>
</feature>
<dbReference type="AlphaFoldDB" id="A0A923M358"/>
<sequence>MDTAASTASTCPWCGAPRALAAACPRCGADYAKADQIRRHGRAAAPPALPEIVIDEAQQVPDSEPGAVEDPALELKLCLFALPAALLAGIAFHVFAPGMQRIFLGMPVHELGHTVSAWFCGFTAVPTLWFTRIAETRGFVAPVVLGSVLCAMGWRAWRGGHRGLAGLAVLLLALQAVGTFMIDERRAEAFITFGGDGMGMVLATALMASFFFGKGTQLYHGRLRWGFLVIGAGAFFDIFPTWWTARNDYSDIPFGEMERGGPSDATRLVEWYGWSIETMVSRYSMLGACCLLVLLAIYVWGVLQASRRHA</sequence>
<feature type="transmembrane region" description="Helical" evidence="1">
    <location>
        <begin position="225"/>
        <end position="243"/>
    </location>
</feature>
<evidence type="ECO:0000256" key="1">
    <source>
        <dbReference type="SAM" id="Phobius"/>
    </source>
</evidence>
<evidence type="ECO:0000313" key="3">
    <source>
        <dbReference type="Proteomes" id="UP000596827"/>
    </source>
</evidence>
<keyword evidence="1" id="KW-0472">Membrane</keyword>
<accession>A0A923M358</accession>
<name>A0A923M358_9BURK</name>
<proteinExistence type="predicted"/>
<organism evidence="2 3">
    <name type="scientific">Ramlibacter albus</name>
    <dbReference type="NCBI Taxonomy" id="2079448"/>
    <lineage>
        <taxon>Bacteria</taxon>
        <taxon>Pseudomonadati</taxon>
        <taxon>Pseudomonadota</taxon>
        <taxon>Betaproteobacteria</taxon>
        <taxon>Burkholderiales</taxon>
        <taxon>Comamonadaceae</taxon>
        <taxon>Ramlibacter</taxon>
    </lineage>
</organism>
<feature type="transmembrane region" description="Helical" evidence="1">
    <location>
        <begin position="111"/>
        <end position="133"/>
    </location>
</feature>
<protein>
    <submittedName>
        <fullName evidence="2">Uncharacterized protein</fullName>
    </submittedName>
</protein>
<evidence type="ECO:0000313" key="2">
    <source>
        <dbReference type="EMBL" id="MBC5763302.1"/>
    </source>
</evidence>
<feature type="transmembrane region" description="Helical" evidence="1">
    <location>
        <begin position="283"/>
        <end position="303"/>
    </location>
</feature>
<dbReference type="RefSeq" id="WP_187079757.1">
    <property type="nucleotide sequence ID" value="NZ_JACORU010000001.1"/>
</dbReference>
<comment type="caution">
    <text evidence="2">The sequence shown here is derived from an EMBL/GenBank/DDBJ whole genome shotgun (WGS) entry which is preliminary data.</text>
</comment>
<reference evidence="2" key="1">
    <citation type="submission" date="2020-08" db="EMBL/GenBank/DDBJ databases">
        <title>Ramlibacter sp. GTP1 16S ribosomal RNA gene genome sequencing and assembly.</title>
        <authorList>
            <person name="Kang M."/>
        </authorList>
    </citation>
    <scope>NUCLEOTIDE SEQUENCE</scope>
    <source>
        <strain evidence="2">GTP1</strain>
    </source>
</reference>
<keyword evidence="3" id="KW-1185">Reference proteome</keyword>
<dbReference type="EMBL" id="JACORU010000001">
    <property type="protein sequence ID" value="MBC5763302.1"/>
    <property type="molecule type" value="Genomic_DNA"/>
</dbReference>
<feature type="transmembrane region" description="Helical" evidence="1">
    <location>
        <begin position="79"/>
        <end position="99"/>
    </location>
</feature>
<feature type="transmembrane region" description="Helical" evidence="1">
    <location>
        <begin position="139"/>
        <end position="157"/>
    </location>
</feature>
<gene>
    <name evidence="2" type="ORF">H8R02_02485</name>
</gene>